<feature type="compositionally biased region" description="Polar residues" evidence="7">
    <location>
        <begin position="148"/>
        <end position="167"/>
    </location>
</feature>
<dbReference type="InterPro" id="IPR001356">
    <property type="entry name" value="HD"/>
</dbReference>
<dbReference type="CDD" id="cd00086">
    <property type="entry name" value="homeodomain"/>
    <property type="match status" value="1"/>
</dbReference>
<comment type="subcellular location">
    <subcellularLocation>
        <location evidence="1 5 6">Nucleus</location>
    </subcellularLocation>
</comment>
<organism evidence="9">
    <name type="scientific">Strigamia maritima</name>
    <name type="common">European centipede</name>
    <name type="synonym">Geophilus maritimus</name>
    <dbReference type="NCBI Taxonomy" id="126957"/>
    <lineage>
        <taxon>Eukaryota</taxon>
        <taxon>Metazoa</taxon>
        <taxon>Ecdysozoa</taxon>
        <taxon>Arthropoda</taxon>
        <taxon>Myriapoda</taxon>
        <taxon>Chilopoda</taxon>
        <taxon>Pleurostigmophora</taxon>
        <taxon>Geophilomorpha</taxon>
        <taxon>Linotaeniidae</taxon>
        <taxon>Strigamia</taxon>
    </lineage>
</organism>
<feature type="region of interest" description="Disordered" evidence="7">
    <location>
        <begin position="213"/>
        <end position="250"/>
    </location>
</feature>
<dbReference type="InterPro" id="IPR009057">
    <property type="entry name" value="Homeodomain-like_sf"/>
</dbReference>
<reference evidence="9" key="1">
    <citation type="journal article" date="2007" name="Dev. Genes Evol.">
        <title>A comparison of Hox3 and Zen protein coding sequences in taxa that span the Hox3/zen divergence.</title>
        <authorList>
            <person name="Panfilio K.A."/>
            <person name="Akam M."/>
        </authorList>
    </citation>
    <scope>NUCLEOTIDE SEQUENCE</scope>
</reference>
<accession>A3EYA3</accession>
<evidence type="ECO:0000256" key="1">
    <source>
        <dbReference type="ARBA" id="ARBA00004123"/>
    </source>
</evidence>
<evidence type="ECO:0000256" key="7">
    <source>
        <dbReference type="SAM" id="MobiDB-lite"/>
    </source>
</evidence>
<keyword evidence="3 5" id="KW-0371">Homeobox</keyword>
<evidence type="ECO:0000259" key="8">
    <source>
        <dbReference type="PROSITE" id="PS50071"/>
    </source>
</evidence>
<evidence type="ECO:0000256" key="6">
    <source>
        <dbReference type="RuleBase" id="RU000682"/>
    </source>
</evidence>
<dbReference type="GO" id="GO:0000981">
    <property type="term" value="F:DNA-binding transcription factor activity, RNA polymerase II-specific"/>
    <property type="evidence" value="ECO:0007669"/>
    <property type="project" value="InterPro"/>
</dbReference>
<dbReference type="InterPro" id="IPR017970">
    <property type="entry name" value="Homeobox_CS"/>
</dbReference>
<keyword evidence="4 5" id="KW-0539">Nucleus</keyword>
<name>A3EYA3_STRMM</name>
<evidence type="ECO:0000256" key="2">
    <source>
        <dbReference type="ARBA" id="ARBA00023125"/>
    </source>
</evidence>
<feature type="compositionally biased region" description="Low complexity" evidence="7">
    <location>
        <begin position="236"/>
        <end position="250"/>
    </location>
</feature>
<protein>
    <submittedName>
        <fullName evidence="9">Homeodomain transcription factor Hox3b</fullName>
    </submittedName>
</protein>
<feature type="compositionally biased region" description="Low complexity" evidence="7">
    <location>
        <begin position="168"/>
        <end position="189"/>
    </location>
</feature>
<dbReference type="GO" id="GO:0048513">
    <property type="term" value="P:animal organ development"/>
    <property type="evidence" value="ECO:0007669"/>
    <property type="project" value="UniProtKB-ARBA"/>
</dbReference>
<evidence type="ECO:0000256" key="3">
    <source>
        <dbReference type="ARBA" id="ARBA00023155"/>
    </source>
</evidence>
<keyword evidence="2 5" id="KW-0238">DNA-binding</keyword>
<dbReference type="PROSITE" id="PS00027">
    <property type="entry name" value="HOMEOBOX_1"/>
    <property type="match status" value="1"/>
</dbReference>
<feature type="compositionally biased region" description="Polar residues" evidence="7">
    <location>
        <begin position="213"/>
        <end position="227"/>
    </location>
</feature>
<dbReference type="PROSITE" id="PS50071">
    <property type="entry name" value="HOMEOBOX_2"/>
    <property type="match status" value="1"/>
</dbReference>
<dbReference type="EMBL" id="EF112449">
    <property type="protein sequence ID" value="ABN42908.1"/>
    <property type="molecule type" value="mRNA"/>
</dbReference>
<evidence type="ECO:0000313" key="9">
    <source>
        <dbReference type="EMBL" id="ABN42908.1"/>
    </source>
</evidence>
<feature type="domain" description="Homeobox" evidence="8">
    <location>
        <begin position="78"/>
        <end position="138"/>
    </location>
</feature>
<dbReference type="PRINTS" id="PR00024">
    <property type="entry name" value="HOMEOBOX"/>
</dbReference>
<feature type="compositionally biased region" description="Basic and acidic residues" evidence="7">
    <location>
        <begin position="138"/>
        <end position="147"/>
    </location>
</feature>
<sequence>MNGYNERGEDYQSFHGNNNEYQQCSHRQMSVDNGGIYPWMMNGNPIKQVQTSQTFSASKMSPQNQVYTLVESTEFEKTSNKRSRTAYTQSQLVELEKEFHFNRYLCRPRRVELASMLNLTERQIKIWFQNRRMKNKKIKDQKFDDKTPTSTSVQQHCTTNNLSIRNDSSSNESSNEGQQLNPSSSSNNQETNLWMNRTAQQHHQVPIAFKQPQYTQQHATISSNNTRPADEDRSKGSQPSLPSLPSLPSCQGLSSPSVPLWIQQQINQQFPQFFAEYFDMEAAPHLSSF</sequence>
<dbReference type="PANTHER" id="PTHR45664">
    <property type="entry name" value="PROTEIN ZERKNUELLT 1-RELATED"/>
    <property type="match status" value="1"/>
</dbReference>
<feature type="region of interest" description="Disordered" evidence="7">
    <location>
        <begin position="138"/>
        <end position="190"/>
    </location>
</feature>
<dbReference type="GO" id="GO:0005634">
    <property type="term" value="C:nucleus"/>
    <property type="evidence" value="ECO:0007669"/>
    <property type="project" value="UniProtKB-SubCell"/>
</dbReference>
<dbReference type="FunFam" id="1.10.10.60:FF:000176">
    <property type="entry name" value="pancreas/duodenum homeobox protein 1"/>
    <property type="match status" value="1"/>
</dbReference>
<proteinExistence type="evidence at transcript level"/>
<dbReference type="Gene3D" id="1.10.10.60">
    <property type="entry name" value="Homeodomain-like"/>
    <property type="match status" value="1"/>
</dbReference>
<dbReference type="PANTHER" id="PTHR45664:SF12">
    <property type="entry name" value="PANCREAS_DUODENUM HOMEOBOX PROTEIN 1"/>
    <property type="match status" value="1"/>
</dbReference>
<dbReference type="InterPro" id="IPR000047">
    <property type="entry name" value="HTH_motif"/>
</dbReference>
<dbReference type="SMART" id="SM00389">
    <property type="entry name" value="HOX"/>
    <property type="match status" value="1"/>
</dbReference>
<dbReference type="SUPFAM" id="SSF46689">
    <property type="entry name" value="Homeodomain-like"/>
    <property type="match status" value="1"/>
</dbReference>
<dbReference type="GO" id="GO:0045944">
    <property type="term" value="P:positive regulation of transcription by RNA polymerase II"/>
    <property type="evidence" value="ECO:0007669"/>
    <property type="project" value="UniProtKB-ARBA"/>
</dbReference>
<evidence type="ECO:0000256" key="5">
    <source>
        <dbReference type="PROSITE-ProRule" id="PRU00108"/>
    </source>
</evidence>
<dbReference type="PRINTS" id="PR00031">
    <property type="entry name" value="HTHREPRESSR"/>
</dbReference>
<dbReference type="GO" id="GO:0000978">
    <property type="term" value="F:RNA polymerase II cis-regulatory region sequence-specific DNA binding"/>
    <property type="evidence" value="ECO:0007669"/>
    <property type="project" value="TreeGrafter"/>
</dbReference>
<feature type="DNA-binding region" description="Homeobox" evidence="5">
    <location>
        <begin position="80"/>
        <end position="139"/>
    </location>
</feature>
<evidence type="ECO:0000256" key="4">
    <source>
        <dbReference type="ARBA" id="ARBA00023242"/>
    </source>
</evidence>
<dbReference type="InterPro" id="IPR020479">
    <property type="entry name" value="HD_metazoa"/>
</dbReference>
<dbReference type="AlphaFoldDB" id="A3EYA3"/>
<dbReference type="Pfam" id="PF00046">
    <property type="entry name" value="Homeodomain"/>
    <property type="match status" value="1"/>
</dbReference>